<accession>A0A918YK51</accession>
<name>A0A918YK51_9ACTN</name>
<evidence type="ECO:0000313" key="3">
    <source>
        <dbReference type="Proteomes" id="UP000655443"/>
    </source>
</evidence>
<protein>
    <recommendedName>
        <fullName evidence="1">Transposase IS701-like DDE domain-containing protein</fullName>
    </recommendedName>
</protein>
<dbReference type="EMBL" id="BMVG01000009">
    <property type="protein sequence ID" value="GHE05966.1"/>
    <property type="molecule type" value="Genomic_DNA"/>
</dbReference>
<evidence type="ECO:0000259" key="1">
    <source>
        <dbReference type="Pfam" id="PF13546"/>
    </source>
</evidence>
<gene>
    <name evidence="2" type="ORF">GCM10010339_44190</name>
</gene>
<comment type="caution">
    <text evidence="2">The sequence shown here is derived from an EMBL/GenBank/DDBJ whole genome shotgun (WGS) entry which is preliminary data.</text>
</comment>
<dbReference type="PANTHER" id="PTHR33627">
    <property type="entry name" value="TRANSPOSASE"/>
    <property type="match status" value="1"/>
</dbReference>
<dbReference type="AlphaFoldDB" id="A0A918YK51"/>
<dbReference type="InterPro" id="IPR012337">
    <property type="entry name" value="RNaseH-like_sf"/>
</dbReference>
<dbReference type="SUPFAM" id="SSF53098">
    <property type="entry name" value="Ribonuclease H-like"/>
    <property type="match status" value="1"/>
</dbReference>
<evidence type="ECO:0000313" key="2">
    <source>
        <dbReference type="EMBL" id="GHE05966.1"/>
    </source>
</evidence>
<reference evidence="2" key="2">
    <citation type="submission" date="2020-09" db="EMBL/GenBank/DDBJ databases">
        <authorList>
            <person name="Sun Q."/>
            <person name="Ohkuma M."/>
        </authorList>
    </citation>
    <scope>NUCLEOTIDE SEQUENCE</scope>
    <source>
        <strain evidence="2">JCM 4714</strain>
    </source>
</reference>
<proteinExistence type="predicted"/>
<sequence>MQFGTRPRLATEMIAAALDAKITAAWMTGDKAYGQDPHLRAGLEERGIGYVLAVVCSTRVRINQGRTPIRADALADRLPATAWHRHSTGRGAKGPRHYDRAWIGIGHDSHRHLLIRRNRTTSELAFHLCWSPTQVTLSQLVRVAGIRRSVEECFQAAKSQAGLDHYQVRHWTSRHRHITLAMLAPAFLTAPAAGADQDRPIGPLHPSRTNTPVPVTVPEIRHLLAAVLATPVTSTARLLHWSNWRRYHQAVARRCHYQRRSADELTRRIMRPHWSAG</sequence>
<dbReference type="Proteomes" id="UP000655443">
    <property type="component" value="Unassembled WGS sequence"/>
</dbReference>
<dbReference type="InterPro" id="IPR038721">
    <property type="entry name" value="IS701-like_DDE_dom"/>
</dbReference>
<dbReference type="InterPro" id="IPR039365">
    <property type="entry name" value="IS701-like"/>
</dbReference>
<reference evidence="2" key="1">
    <citation type="journal article" date="2014" name="Int. J. Syst. Evol. Microbiol.">
        <title>Complete genome sequence of Corynebacterium casei LMG S-19264T (=DSM 44701T), isolated from a smear-ripened cheese.</title>
        <authorList>
            <consortium name="US DOE Joint Genome Institute (JGI-PGF)"/>
            <person name="Walter F."/>
            <person name="Albersmeier A."/>
            <person name="Kalinowski J."/>
            <person name="Ruckert C."/>
        </authorList>
    </citation>
    <scope>NUCLEOTIDE SEQUENCE</scope>
    <source>
        <strain evidence="2">JCM 4714</strain>
    </source>
</reference>
<feature type="domain" description="Transposase IS701-like DDE" evidence="1">
    <location>
        <begin position="5"/>
        <end position="63"/>
    </location>
</feature>
<dbReference type="PANTHER" id="PTHR33627:SF1">
    <property type="entry name" value="TRANSPOSASE"/>
    <property type="match status" value="1"/>
</dbReference>
<dbReference type="Pfam" id="PF13546">
    <property type="entry name" value="DDE_5"/>
    <property type="match status" value="1"/>
</dbReference>
<keyword evidence="3" id="KW-1185">Reference proteome</keyword>
<organism evidence="2 3">
    <name type="scientific">Streptomyces alanosinicus</name>
    <dbReference type="NCBI Taxonomy" id="68171"/>
    <lineage>
        <taxon>Bacteria</taxon>
        <taxon>Bacillati</taxon>
        <taxon>Actinomycetota</taxon>
        <taxon>Actinomycetes</taxon>
        <taxon>Kitasatosporales</taxon>
        <taxon>Streptomycetaceae</taxon>
        <taxon>Streptomyces</taxon>
    </lineage>
</organism>